<organism evidence="2 3">
    <name type="scientific">Xenoophorus captivus</name>
    <dbReference type="NCBI Taxonomy" id="1517983"/>
    <lineage>
        <taxon>Eukaryota</taxon>
        <taxon>Metazoa</taxon>
        <taxon>Chordata</taxon>
        <taxon>Craniata</taxon>
        <taxon>Vertebrata</taxon>
        <taxon>Euteleostomi</taxon>
        <taxon>Actinopterygii</taxon>
        <taxon>Neopterygii</taxon>
        <taxon>Teleostei</taxon>
        <taxon>Neoteleostei</taxon>
        <taxon>Acanthomorphata</taxon>
        <taxon>Ovalentaria</taxon>
        <taxon>Atherinomorphae</taxon>
        <taxon>Cyprinodontiformes</taxon>
        <taxon>Goodeidae</taxon>
        <taxon>Xenoophorus</taxon>
    </lineage>
</organism>
<evidence type="ECO:0000256" key="1">
    <source>
        <dbReference type="SAM" id="Phobius"/>
    </source>
</evidence>
<keyword evidence="1" id="KW-0812">Transmembrane</keyword>
<keyword evidence="1" id="KW-1133">Transmembrane helix</keyword>
<dbReference type="EMBL" id="JAHRIN010032281">
    <property type="protein sequence ID" value="MEQ2202205.1"/>
    <property type="molecule type" value="Genomic_DNA"/>
</dbReference>
<reference evidence="2 3" key="1">
    <citation type="submission" date="2021-06" db="EMBL/GenBank/DDBJ databases">
        <authorList>
            <person name="Palmer J.M."/>
        </authorList>
    </citation>
    <scope>NUCLEOTIDE SEQUENCE [LARGE SCALE GENOMIC DNA]</scope>
    <source>
        <strain evidence="2 3">XC_2019</strain>
        <tissue evidence="2">Muscle</tissue>
    </source>
</reference>
<keyword evidence="1" id="KW-0472">Membrane</keyword>
<gene>
    <name evidence="2" type="ORF">XENOCAPTIV_027348</name>
</gene>
<evidence type="ECO:0000313" key="3">
    <source>
        <dbReference type="Proteomes" id="UP001434883"/>
    </source>
</evidence>
<evidence type="ECO:0000313" key="2">
    <source>
        <dbReference type="EMBL" id="MEQ2202205.1"/>
    </source>
</evidence>
<feature type="transmembrane region" description="Helical" evidence="1">
    <location>
        <begin position="18"/>
        <end position="37"/>
    </location>
</feature>
<proteinExistence type="predicted"/>
<name>A0ABV0R264_9TELE</name>
<sequence length="178" mass="19672">MHPSYYASMNSHSESSSWLWSICNSGIVIFGSLRSIAEVMRRTIRERMHGTQQHPQVTIIATNTAIKIIKDIIKPFQCPNMPVIHSSRGLSIPECSCMVAERVLSPSKAFDTEPSSAVLLGIKVQHISPNMAHTHPFSAYNISNAILFCTAMREVGANCSDKPSTASRVRLARCKTLE</sequence>
<protein>
    <submittedName>
        <fullName evidence="2">Uncharacterized protein</fullName>
    </submittedName>
</protein>
<dbReference type="Proteomes" id="UP001434883">
    <property type="component" value="Unassembled WGS sequence"/>
</dbReference>
<accession>A0ABV0R264</accession>
<keyword evidence="3" id="KW-1185">Reference proteome</keyword>
<comment type="caution">
    <text evidence="2">The sequence shown here is derived from an EMBL/GenBank/DDBJ whole genome shotgun (WGS) entry which is preliminary data.</text>
</comment>